<keyword evidence="1" id="KW-0472">Membrane</keyword>
<dbReference type="Pfam" id="PF04608">
    <property type="entry name" value="PgpA"/>
    <property type="match status" value="1"/>
</dbReference>
<dbReference type="InterPro" id="IPR036681">
    <property type="entry name" value="PgpA-like_sf"/>
</dbReference>
<accession>X0S0F5</accession>
<reference evidence="3" key="1">
    <citation type="journal article" date="2014" name="Front. Microbiol.">
        <title>High frequency of phylogenetically diverse reductive dehalogenase-homologous genes in deep subseafloor sedimentary metagenomes.</title>
        <authorList>
            <person name="Kawai M."/>
            <person name="Futagami T."/>
            <person name="Toyoda A."/>
            <person name="Takaki Y."/>
            <person name="Nishi S."/>
            <person name="Hori S."/>
            <person name="Arai W."/>
            <person name="Tsubouchi T."/>
            <person name="Morono Y."/>
            <person name="Uchiyama I."/>
            <person name="Ito T."/>
            <person name="Fujiyama A."/>
            <person name="Inagaki F."/>
            <person name="Takami H."/>
        </authorList>
    </citation>
    <scope>NUCLEOTIDE SEQUENCE</scope>
    <source>
        <strain evidence="3">Expedition CK06-06</strain>
    </source>
</reference>
<feature type="transmembrane region" description="Helical" evidence="1">
    <location>
        <begin position="119"/>
        <end position="147"/>
    </location>
</feature>
<evidence type="ECO:0000313" key="3">
    <source>
        <dbReference type="EMBL" id="GAF74544.1"/>
    </source>
</evidence>
<dbReference type="GO" id="GO:0006629">
    <property type="term" value="P:lipid metabolic process"/>
    <property type="evidence" value="ECO:0007669"/>
    <property type="project" value="InterPro"/>
</dbReference>
<feature type="domain" description="YutG/PgpA" evidence="2">
    <location>
        <begin position="46"/>
        <end position="187"/>
    </location>
</feature>
<dbReference type="PANTHER" id="PTHR36305">
    <property type="entry name" value="PHOSPHATIDYLGLYCEROPHOSPHATASE A"/>
    <property type="match status" value="1"/>
</dbReference>
<comment type="caution">
    <text evidence="3">The sequence shown here is derived from an EMBL/GenBank/DDBJ whole genome shotgun (WGS) entry which is preliminary data.</text>
</comment>
<dbReference type="InterPro" id="IPR026037">
    <property type="entry name" value="PgpA"/>
</dbReference>
<proteinExistence type="predicted"/>
<sequence length="195" mass="19882">MAPGPPAEALARCRGFPPTVVPAGLVIETPESTHEISVPPNRVALVIATGAGAGYAPVAPGTFGSALGLVLYPVLAGLGPWLYALTLLALLSVGIWAADEAERVFRSKDDGRIVIDEIVGQLLALAPLVAFGIPAGLGWLVTGFVAFRCFDIWKPGPARWAERSFEGGAGVMLDDVVAGLFAAVVVGGAAIAVGT</sequence>
<feature type="transmembrane region" description="Helical" evidence="1">
    <location>
        <begin position="81"/>
        <end position="98"/>
    </location>
</feature>
<dbReference type="InterPro" id="IPR007686">
    <property type="entry name" value="YutG/PgpA"/>
</dbReference>
<organism evidence="3">
    <name type="scientific">marine sediment metagenome</name>
    <dbReference type="NCBI Taxonomy" id="412755"/>
    <lineage>
        <taxon>unclassified sequences</taxon>
        <taxon>metagenomes</taxon>
        <taxon>ecological metagenomes</taxon>
    </lineage>
</organism>
<keyword evidence="1" id="KW-1133">Transmembrane helix</keyword>
<name>X0S0F5_9ZZZZ</name>
<dbReference type="PANTHER" id="PTHR36305:SF1">
    <property type="entry name" value="PHOSPHATIDYLGLYCEROPHOSPHATASE A"/>
    <property type="match status" value="1"/>
</dbReference>
<dbReference type="AlphaFoldDB" id="X0S0F5"/>
<evidence type="ECO:0000259" key="2">
    <source>
        <dbReference type="Pfam" id="PF04608"/>
    </source>
</evidence>
<dbReference type="CDD" id="cd06971">
    <property type="entry name" value="PgpA"/>
    <property type="match status" value="1"/>
</dbReference>
<gene>
    <name evidence="3" type="ORF">S01H1_13268</name>
</gene>
<dbReference type="GO" id="GO:0008962">
    <property type="term" value="F:phosphatidylglycerophosphatase activity"/>
    <property type="evidence" value="ECO:0007669"/>
    <property type="project" value="InterPro"/>
</dbReference>
<protein>
    <recommendedName>
        <fullName evidence="2">YutG/PgpA domain-containing protein</fullName>
    </recommendedName>
</protein>
<evidence type="ECO:0000256" key="1">
    <source>
        <dbReference type="SAM" id="Phobius"/>
    </source>
</evidence>
<keyword evidence="1" id="KW-0812">Transmembrane</keyword>
<feature type="transmembrane region" description="Helical" evidence="1">
    <location>
        <begin position="176"/>
        <end position="194"/>
    </location>
</feature>
<dbReference type="SUPFAM" id="SSF101307">
    <property type="entry name" value="YutG-like"/>
    <property type="match status" value="1"/>
</dbReference>
<dbReference type="EMBL" id="BARS01006848">
    <property type="protein sequence ID" value="GAF74544.1"/>
    <property type="molecule type" value="Genomic_DNA"/>
</dbReference>